<comment type="caution">
    <text evidence="2">The sequence shown here is derived from an EMBL/GenBank/DDBJ whole genome shotgun (WGS) entry which is preliminary data.</text>
</comment>
<accession>A0AAV4WS78</accession>
<feature type="region of interest" description="Disordered" evidence="1">
    <location>
        <begin position="1"/>
        <end position="30"/>
    </location>
</feature>
<evidence type="ECO:0000256" key="1">
    <source>
        <dbReference type="SAM" id="MobiDB-lite"/>
    </source>
</evidence>
<dbReference type="Proteomes" id="UP001054945">
    <property type="component" value="Unassembled WGS sequence"/>
</dbReference>
<reference evidence="2 3" key="1">
    <citation type="submission" date="2021-06" db="EMBL/GenBank/DDBJ databases">
        <title>Caerostris extrusa draft genome.</title>
        <authorList>
            <person name="Kono N."/>
            <person name="Arakawa K."/>
        </authorList>
    </citation>
    <scope>NUCLEOTIDE SEQUENCE [LARGE SCALE GENOMIC DNA]</scope>
</reference>
<protein>
    <submittedName>
        <fullName evidence="2">Uncharacterized protein</fullName>
    </submittedName>
</protein>
<feature type="region of interest" description="Disordered" evidence="1">
    <location>
        <begin position="67"/>
        <end position="99"/>
    </location>
</feature>
<sequence length="99" mass="11397">MNPKSSMRINRERENRARSGMGSPTIPTECEKRMGSKAFHIVWRQHHLNNNAHVRLPVTTASHRHYHNNAQSGTRGAVIRVRRPRNQVAPGEDANFNRH</sequence>
<evidence type="ECO:0000313" key="2">
    <source>
        <dbReference type="EMBL" id="GIY85133.1"/>
    </source>
</evidence>
<dbReference type="AlphaFoldDB" id="A0AAV4WS78"/>
<organism evidence="2 3">
    <name type="scientific">Caerostris extrusa</name>
    <name type="common">Bark spider</name>
    <name type="synonym">Caerostris bankana</name>
    <dbReference type="NCBI Taxonomy" id="172846"/>
    <lineage>
        <taxon>Eukaryota</taxon>
        <taxon>Metazoa</taxon>
        <taxon>Ecdysozoa</taxon>
        <taxon>Arthropoda</taxon>
        <taxon>Chelicerata</taxon>
        <taxon>Arachnida</taxon>
        <taxon>Araneae</taxon>
        <taxon>Araneomorphae</taxon>
        <taxon>Entelegynae</taxon>
        <taxon>Araneoidea</taxon>
        <taxon>Araneidae</taxon>
        <taxon>Caerostris</taxon>
    </lineage>
</organism>
<name>A0AAV4WS78_CAEEX</name>
<evidence type="ECO:0000313" key="3">
    <source>
        <dbReference type="Proteomes" id="UP001054945"/>
    </source>
</evidence>
<keyword evidence="3" id="KW-1185">Reference proteome</keyword>
<proteinExistence type="predicted"/>
<gene>
    <name evidence="2" type="ORF">CEXT_664501</name>
</gene>
<dbReference type="EMBL" id="BPLR01016617">
    <property type="protein sequence ID" value="GIY85133.1"/>
    <property type="molecule type" value="Genomic_DNA"/>
</dbReference>